<dbReference type="InterPro" id="IPR001739">
    <property type="entry name" value="Methyl_CpG_DNA-bd"/>
</dbReference>
<dbReference type="GO" id="GO:0008270">
    <property type="term" value="F:zinc ion binding"/>
    <property type="evidence" value="ECO:0007669"/>
    <property type="project" value="UniProtKB-KW"/>
</dbReference>
<dbReference type="GO" id="GO:0006357">
    <property type="term" value="P:regulation of transcription by RNA polymerase II"/>
    <property type="evidence" value="ECO:0007669"/>
    <property type="project" value="TreeGrafter"/>
</dbReference>
<keyword evidence="3 7" id="KW-0863">Zinc-finger</keyword>
<dbReference type="SMART" id="SM00249">
    <property type="entry name" value="PHD"/>
    <property type="match status" value="2"/>
</dbReference>
<evidence type="ECO:0000256" key="3">
    <source>
        <dbReference type="ARBA" id="ARBA00022771"/>
    </source>
</evidence>
<dbReference type="EMBL" id="JWZX01002931">
    <property type="protein sequence ID" value="KOO25771.1"/>
    <property type="molecule type" value="Genomic_DNA"/>
</dbReference>
<dbReference type="Pfam" id="PF00439">
    <property type="entry name" value="Bromodomain"/>
    <property type="match status" value="1"/>
</dbReference>
<dbReference type="PANTHER" id="PTHR46309:SF1">
    <property type="entry name" value="PHD FINGER PROTEIN 12"/>
    <property type="match status" value="1"/>
</dbReference>
<dbReference type="AlphaFoldDB" id="A0A0M0JGM9"/>
<gene>
    <name evidence="12" type="ORF">Ctob_006252</name>
</gene>
<dbReference type="GO" id="GO:0003677">
    <property type="term" value="F:DNA binding"/>
    <property type="evidence" value="ECO:0007669"/>
    <property type="project" value="InterPro"/>
</dbReference>
<feature type="domain" description="PHD-type" evidence="10">
    <location>
        <begin position="634"/>
        <end position="691"/>
    </location>
</feature>
<comment type="similarity">
    <text evidence="1">Belongs to the WAL family.</text>
</comment>
<dbReference type="CDD" id="cd04369">
    <property type="entry name" value="Bromodomain"/>
    <property type="match status" value="1"/>
</dbReference>
<comment type="caution">
    <text evidence="12">The sequence shown here is derived from an EMBL/GenBank/DDBJ whole genome shotgun (WGS) entry which is preliminary data.</text>
</comment>
<evidence type="ECO:0000256" key="4">
    <source>
        <dbReference type="ARBA" id="ARBA00022833"/>
    </source>
</evidence>
<dbReference type="PROSITE" id="PS50014">
    <property type="entry name" value="BROMODOMAIN_2"/>
    <property type="match status" value="1"/>
</dbReference>
<dbReference type="InterPro" id="IPR036427">
    <property type="entry name" value="Bromodomain-like_sf"/>
</dbReference>
<dbReference type="GO" id="GO:0005634">
    <property type="term" value="C:nucleus"/>
    <property type="evidence" value="ECO:0007669"/>
    <property type="project" value="TreeGrafter"/>
</dbReference>
<dbReference type="SUPFAM" id="SSF54171">
    <property type="entry name" value="DNA-binding domain"/>
    <property type="match status" value="1"/>
</dbReference>
<proteinExistence type="inferred from homology"/>
<keyword evidence="2" id="KW-0479">Metal-binding</keyword>
<evidence type="ECO:0000256" key="6">
    <source>
        <dbReference type="PROSITE-ProRule" id="PRU00035"/>
    </source>
</evidence>
<feature type="domain" description="Bromo" evidence="9">
    <location>
        <begin position="883"/>
        <end position="945"/>
    </location>
</feature>
<dbReference type="InterPro" id="IPR019786">
    <property type="entry name" value="Zinc_finger_PHD-type_CS"/>
</dbReference>
<evidence type="ECO:0000256" key="7">
    <source>
        <dbReference type="PROSITE-ProRule" id="PRU00146"/>
    </source>
</evidence>
<dbReference type="InterPro" id="IPR011011">
    <property type="entry name" value="Znf_FYVE_PHD"/>
</dbReference>
<dbReference type="Gene3D" id="3.30.890.10">
    <property type="entry name" value="Methyl-cpg-binding Protein 2, Chain A"/>
    <property type="match status" value="1"/>
</dbReference>
<dbReference type="CDD" id="cd15489">
    <property type="entry name" value="PHD_SF"/>
    <property type="match status" value="1"/>
</dbReference>
<keyword evidence="4" id="KW-0862">Zinc</keyword>
<dbReference type="Proteomes" id="UP000037460">
    <property type="component" value="Unassembled WGS sequence"/>
</dbReference>
<evidence type="ECO:0000313" key="12">
    <source>
        <dbReference type="EMBL" id="KOO25771.1"/>
    </source>
</evidence>
<dbReference type="InterPro" id="IPR013083">
    <property type="entry name" value="Znf_RING/FYVE/PHD"/>
</dbReference>
<feature type="region of interest" description="Disordered" evidence="8">
    <location>
        <begin position="96"/>
        <end position="116"/>
    </location>
</feature>
<evidence type="ECO:0000256" key="1">
    <source>
        <dbReference type="ARBA" id="ARBA00007444"/>
    </source>
</evidence>
<evidence type="ECO:0000259" key="10">
    <source>
        <dbReference type="PROSITE" id="PS50016"/>
    </source>
</evidence>
<dbReference type="PRINTS" id="PR00503">
    <property type="entry name" value="BROMODOMAIN"/>
</dbReference>
<dbReference type="PROSITE" id="PS50982">
    <property type="entry name" value="MBD"/>
    <property type="match status" value="1"/>
</dbReference>
<sequence>MSDWQDRIDYPELGVGWVRLSKSRPVGRAASSRQVDHMYVAPNGARFRSIKQATEFIESGGTLIQQKPVSSKPGGGKARASGPTLVNPMAALFGPKAAAAPAPPPKAAKKPRDPAEVAKAEAAREAKLAKAKAEAEPLPPGQEVCFACGSGDDTAANMILLCDGSGCHAAFHMQCLERPLFSVPEGDWLCPSCESRQLAPPPEKLTTPHTLARRVDPERQTIDGCDLMGWARTLAASLPTSCTARDGPPERVPLSRLCGRACLYSADEGAPLRAGLVVDARFADPVSHRGHVCALLALAGRATPIWVALGRPLQRPPATAPPVAPRADAADVAGIPDGGQPPAAGIPDGGQPPAAADEPPAAAARPRLYVGGELVTVPQADDVYWPARLFHLLAPEAEEPTAAAAEAVVMLPSSPAGLSMGIVSPVVVGGAKAAGGKGRAPPPASTWSERLVGFDGGPTVMCRLFGARNEEEAMLSVPRAELRPFPRVLREAPLDSSNAPLVRARLAALEWAARHPHHSPAPATAPFALPPAKAMGALVGRGIEVLMLAQAEWSKGLVESYDETSGSHFVVYADGNVEWLSLHSGHYAWELLDDEANAELRAAIAIARRSRLRCSLPGRPLAQTPQGDRLYGPPAECQHCHAPSTAPGSLLSCCRCAGTYHPGCLYEPEMQAGAQALAVEGRWVCDQCASCDACGALSPSELRGHWPVKGPTGSLQGPWRHESGRGKGQLLCVGCANAVKGGGRCASTLQRWPAHSRGVLCTKCSRWSLPATVIDKLIKTGAGGAGARNSTKPAGGADGAPLSSSSAAVMSPSPRSPRSPGRASKEQGKPMPPPPPPSVRGVNFHVPPSAKVDGCGHCQGSALYWRLKDALDELTGLDPLRWFAEPVDEDAEPTYRTVIPDPMDFSTMRSKLERGEYAAPKQLADDFRLICRNAIVFNTKHDNPFRRAAQHLHAAGDDRSSRRECAYDGGGGCRGALDYS</sequence>
<dbReference type="InterPro" id="IPR001487">
    <property type="entry name" value="Bromodomain"/>
</dbReference>
<dbReference type="PROSITE" id="PS01359">
    <property type="entry name" value="ZF_PHD_1"/>
    <property type="match status" value="2"/>
</dbReference>
<dbReference type="Gene3D" id="3.30.40.10">
    <property type="entry name" value="Zinc/RING finger domain, C3HC4 (zinc finger)"/>
    <property type="match status" value="2"/>
</dbReference>
<keyword evidence="13" id="KW-1185">Reference proteome</keyword>
<dbReference type="InterPro" id="IPR001965">
    <property type="entry name" value="Znf_PHD"/>
</dbReference>
<organism evidence="12 13">
    <name type="scientific">Chrysochromulina tobinii</name>
    <dbReference type="NCBI Taxonomy" id="1460289"/>
    <lineage>
        <taxon>Eukaryota</taxon>
        <taxon>Haptista</taxon>
        <taxon>Haptophyta</taxon>
        <taxon>Prymnesiophyceae</taxon>
        <taxon>Prymnesiales</taxon>
        <taxon>Chrysochromulinaceae</taxon>
        <taxon>Chrysochromulina</taxon>
    </lineage>
</organism>
<dbReference type="PANTHER" id="PTHR46309">
    <property type="entry name" value="PHD FINGER PROTEIN 12"/>
    <property type="match status" value="1"/>
</dbReference>
<dbReference type="OrthoDB" id="21449at2759"/>
<feature type="region of interest" description="Disordered" evidence="8">
    <location>
        <begin position="316"/>
        <end position="361"/>
    </location>
</feature>
<dbReference type="SUPFAM" id="SSF57903">
    <property type="entry name" value="FYVE/PHD zinc finger"/>
    <property type="match status" value="2"/>
</dbReference>
<dbReference type="InterPro" id="IPR019787">
    <property type="entry name" value="Znf_PHD-finger"/>
</dbReference>
<dbReference type="InterPro" id="IPR016177">
    <property type="entry name" value="DNA-bd_dom_sf"/>
</dbReference>
<evidence type="ECO:0000256" key="2">
    <source>
        <dbReference type="ARBA" id="ARBA00022723"/>
    </source>
</evidence>
<feature type="region of interest" description="Disordered" evidence="8">
    <location>
        <begin position="782"/>
        <end position="845"/>
    </location>
</feature>
<evidence type="ECO:0000256" key="5">
    <source>
        <dbReference type="ARBA" id="ARBA00023117"/>
    </source>
</evidence>
<dbReference type="Pfam" id="PF01429">
    <property type="entry name" value="MBD"/>
    <property type="match status" value="1"/>
</dbReference>
<evidence type="ECO:0000259" key="11">
    <source>
        <dbReference type="PROSITE" id="PS50982"/>
    </source>
</evidence>
<dbReference type="Pfam" id="PF00628">
    <property type="entry name" value="PHD"/>
    <property type="match status" value="1"/>
</dbReference>
<keyword evidence="5 6" id="KW-0103">Bromodomain</keyword>
<evidence type="ECO:0000313" key="13">
    <source>
        <dbReference type="Proteomes" id="UP000037460"/>
    </source>
</evidence>
<feature type="domain" description="PHD-type" evidence="10">
    <location>
        <begin position="142"/>
        <end position="196"/>
    </location>
</feature>
<dbReference type="InterPro" id="IPR042163">
    <property type="entry name" value="PHF12"/>
</dbReference>
<dbReference type="SMART" id="SM00297">
    <property type="entry name" value="BROMO"/>
    <property type="match status" value="1"/>
</dbReference>
<name>A0A0M0JGM9_9EUKA</name>
<dbReference type="SUPFAM" id="SSF47370">
    <property type="entry name" value="Bromodomain"/>
    <property type="match status" value="1"/>
</dbReference>
<dbReference type="PROSITE" id="PS50016">
    <property type="entry name" value="ZF_PHD_2"/>
    <property type="match status" value="2"/>
</dbReference>
<accession>A0A0M0JGM9</accession>
<protein>
    <submittedName>
        <fullName evidence="12">Bromodomain-containing protein 7</fullName>
    </submittedName>
</protein>
<evidence type="ECO:0000259" key="9">
    <source>
        <dbReference type="PROSITE" id="PS50014"/>
    </source>
</evidence>
<reference evidence="13" key="1">
    <citation type="journal article" date="2015" name="PLoS Genet.">
        <title>Genome Sequence and Transcriptome Analyses of Chrysochromulina tobin: Metabolic Tools for Enhanced Algal Fitness in the Prominent Order Prymnesiales (Haptophyceae).</title>
        <authorList>
            <person name="Hovde B.T."/>
            <person name="Deodato C.R."/>
            <person name="Hunsperger H.M."/>
            <person name="Ryken S.A."/>
            <person name="Yost W."/>
            <person name="Jha R.K."/>
            <person name="Patterson J."/>
            <person name="Monnat R.J. Jr."/>
            <person name="Barlow S.B."/>
            <person name="Starkenburg S.R."/>
            <person name="Cattolico R.A."/>
        </authorList>
    </citation>
    <scope>NUCLEOTIDE SEQUENCE</scope>
    <source>
        <strain evidence="13">CCMP291</strain>
    </source>
</reference>
<dbReference type="Gene3D" id="1.20.920.10">
    <property type="entry name" value="Bromodomain-like"/>
    <property type="match status" value="1"/>
</dbReference>
<dbReference type="GO" id="GO:0003714">
    <property type="term" value="F:transcription corepressor activity"/>
    <property type="evidence" value="ECO:0007669"/>
    <property type="project" value="InterPro"/>
</dbReference>
<feature type="compositionally biased region" description="Low complexity" evidence="8">
    <location>
        <begin position="800"/>
        <end position="822"/>
    </location>
</feature>
<feature type="compositionally biased region" description="Low complexity" evidence="8">
    <location>
        <begin position="325"/>
        <end position="361"/>
    </location>
</feature>
<feature type="domain" description="MBD" evidence="11">
    <location>
        <begin position="3"/>
        <end position="78"/>
    </location>
</feature>
<evidence type="ECO:0000256" key="8">
    <source>
        <dbReference type="SAM" id="MobiDB-lite"/>
    </source>
</evidence>